<keyword evidence="2" id="KW-1133">Transmembrane helix</keyword>
<dbReference type="EMBL" id="HE576758">
    <property type="protein sequence ID" value="CCC71109.1"/>
    <property type="molecule type" value="Genomic_DNA"/>
</dbReference>
<evidence type="ECO:0000256" key="1">
    <source>
        <dbReference type="SAM" id="MobiDB-lite"/>
    </source>
</evidence>
<dbReference type="KEGG" id="ncs:NCAS_0G02220"/>
<dbReference type="Proteomes" id="UP000001640">
    <property type="component" value="Chromosome 7"/>
</dbReference>
<dbReference type="RefSeq" id="XP_003677461.1">
    <property type="nucleotide sequence ID" value="XM_003677413.1"/>
</dbReference>
<evidence type="ECO:0008006" key="5">
    <source>
        <dbReference type="Google" id="ProtNLM"/>
    </source>
</evidence>
<dbReference type="PANTHER" id="PTHR28199">
    <property type="entry name" value="PROCESSING OF GAS1 AND ALP PROTEIN 2"/>
    <property type="match status" value="1"/>
</dbReference>
<dbReference type="GO" id="GO:0015031">
    <property type="term" value="P:protein transport"/>
    <property type="evidence" value="ECO:0007669"/>
    <property type="project" value="EnsemblFungi"/>
</dbReference>
<evidence type="ECO:0000313" key="4">
    <source>
        <dbReference type="Proteomes" id="UP000001640"/>
    </source>
</evidence>
<protein>
    <recommendedName>
        <fullName evidence="5">Processing of GAS1 and ALP protein 2</fullName>
    </recommendedName>
</protein>
<dbReference type="GeneID" id="96904774"/>
<evidence type="ECO:0000256" key="2">
    <source>
        <dbReference type="SAM" id="Phobius"/>
    </source>
</evidence>
<dbReference type="InParanoid" id="G0VI74"/>
<dbReference type="OrthoDB" id="4227028at2759"/>
<dbReference type="InterPro" id="IPR011431">
    <property type="entry name" value="Trafficking_Pga2"/>
</dbReference>
<sequence>MASAMDKVGNVLLKTFEDFDIYKGIRLVIIVGGYLLVRNYVAREMAKKQLERQVRDDERMLSDNKKKNLVDDPETEKMAQSTQFGWGNKTRKRVKKQQEMLQKAIEQIKKEKKFAGEDSDEDIADLLED</sequence>
<keyword evidence="2" id="KW-0812">Transmembrane</keyword>
<proteinExistence type="predicted"/>
<feature type="region of interest" description="Disordered" evidence="1">
    <location>
        <begin position="55"/>
        <end position="91"/>
    </location>
</feature>
<dbReference type="eggNOG" id="ENOG502S88B">
    <property type="taxonomic scope" value="Eukaryota"/>
</dbReference>
<reference key="2">
    <citation type="submission" date="2011-08" db="EMBL/GenBank/DDBJ databases">
        <title>Genome sequence of Naumovozyma castellii.</title>
        <authorList>
            <person name="Gordon J.L."/>
            <person name="Armisen D."/>
            <person name="Proux-Wera E."/>
            <person name="OhEigeartaigh S.S."/>
            <person name="Byrne K.P."/>
            <person name="Wolfe K.H."/>
        </authorList>
    </citation>
    <scope>NUCLEOTIDE SEQUENCE</scope>
    <source>
        <strain>Type strain:CBS 4309</strain>
    </source>
</reference>
<dbReference type="STRING" id="1064592.G0VI74"/>
<keyword evidence="4" id="KW-1185">Reference proteome</keyword>
<organism evidence="3 4">
    <name type="scientific">Naumovozyma castellii</name>
    <name type="common">Yeast</name>
    <name type="synonym">Saccharomyces castellii</name>
    <dbReference type="NCBI Taxonomy" id="27288"/>
    <lineage>
        <taxon>Eukaryota</taxon>
        <taxon>Fungi</taxon>
        <taxon>Dikarya</taxon>
        <taxon>Ascomycota</taxon>
        <taxon>Saccharomycotina</taxon>
        <taxon>Saccharomycetes</taxon>
        <taxon>Saccharomycetales</taxon>
        <taxon>Saccharomycetaceae</taxon>
        <taxon>Naumovozyma</taxon>
    </lineage>
</organism>
<dbReference type="HOGENOM" id="CLU_150165_0_0_1"/>
<accession>G0VI74</accession>
<dbReference type="Pfam" id="PF07543">
    <property type="entry name" value="PGA2"/>
    <property type="match status" value="1"/>
</dbReference>
<evidence type="ECO:0000313" key="3">
    <source>
        <dbReference type="EMBL" id="CCC71109.1"/>
    </source>
</evidence>
<gene>
    <name evidence="3" type="primary">NCAS0G02220</name>
    <name evidence="3" type="ordered locus">NCAS_0G02220</name>
</gene>
<feature type="transmembrane region" description="Helical" evidence="2">
    <location>
        <begin position="21"/>
        <end position="41"/>
    </location>
</feature>
<feature type="compositionally biased region" description="Basic and acidic residues" evidence="1">
    <location>
        <begin position="55"/>
        <end position="70"/>
    </location>
</feature>
<dbReference type="FunCoup" id="G0VI74">
    <property type="interactions" value="70"/>
</dbReference>
<dbReference type="PANTHER" id="PTHR28199:SF1">
    <property type="entry name" value="PROCESSING OF GAS1 AND ALP PROTEIN 2"/>
    <property type="match status" value="1"/>
</dbReference>
<dbReference type="AlphaFoldDB" id="G0VI74"/>
<reference evidence="3 4" key="1">
    <citation type="journal article" date="2011" name="Proc. Natl. Acad. Sci. U.S.A.">
        <title>Evolutionary erosion of yeast sex chromosomes by mating-type switching accidents.</title>
        <authorList>
            <person name="Gordon J.L."/>
            <person name="Armisen D."/>
            <person name="Proux-Wera E."/>
            <person name="Oheigeartaigh S.S."/>
            <person name="Byrne K.P."/>
            <person name="Wolfe K.H."/>
        </authorList>
    </citation>
    <scope>NUCLEOTIDE SEQUENCE [LARGE SCALE GENOMIC DNA]</scope>
    <source>
        <strain evidence="4">ATCC 76901 / BCRC 22586 / CBS 4309 / NBRC 1992 / NRRL Y-12630</strain>
    </source>
</reference>
<name>G0VI74_NAUCA</name>
<dbReference type="OMA" id="FGWGNKT"/>
<keyword evidence="2" id="KW-0472">Membrane</keyword>
<dbReference type="PIRSF" id="PIRSF022909">
    <property type="entry name" value="UCP022909"/>
    <property type="match status" value="1"/>
</dbReference>